<proteinExistence type="predicted"/>
<name>A0A6C0CQD6_9ZZZZ</name>
<accession>A0A6C0CQD6</accession>
<protein>
    <submittedName>
        <fullName evidence="1">Uncharacterized protein</fullName>
    </submittedName>
</protein>
<dbReference type="AlphaFoldDB" id="A0A6C0CQD6"/>
<dbReference type="EMBL" id="MN739460">
    <property type="protein sequence ID" value="QHT05879.1"/>
    <property type="molecule type" value="Genomic_DNA"/>
</dbReference>
<evidence type="ECO:0000313" key="1">
    <source>
        <dbReference type="EMBL" id="QHT05879.1"/>
    </source>
</evidence>
<organism evidence="1">
    <name type="scientific">viral metagenome</name>
    <dbReference type="NCBI Taxonomy" id="1070528"/>
    <lineage>
        <taxon>unclassified sequences</taxon>
        <taxon>metagenomes</taxon>
        <taxon>organismal metagenomes</taxon>
    </lineage>
</organism>
<reference evidence="1" key="1">
    <citation type="journal article" date="2020" name="Nature">
        <title>Giant virus diversity and host interactions through global metagenomics.</title>
        <authorList>
            <person name="Schulz F."/>
            <person name="Roux S."/>
            <person name="Paez-Espino D."/>
            <person name="Jungbluth S."/>
            <person name="Walsh D.A."/>
            <person name="Denef V.J."/>
            <person name="McMahon K.D."/>
            <person name="Konstantinidis K.T."/>
            <person name="Eloe-Fadrosh E.A."/>
            <person name="Kyrpides N.C."/>
            <person name="Woyke T."/>
        </authorList>
    </citation>
    <scope>NUCLEOTIDE SEQUENCE</scope>
    <source>
        <strain evidence="1">GVMAG-M-3300021425-14</strain>
    </source>
</reference>
<sequence length="150" mass="17762">MSKLSIQEINSQIEEYEKKIEELKKLKITEYGFIMYFRITSKDHVKKLTDLKVKATYEYNDHCHDEFGHDEEAYLKVTFGDNEYLVIHYQEAQGVGTESRYSPTIDCKIDVTKKAKKLLFKNLDIDVDDHDNETYKELRDIIKNIVTNNK</sequence>